<reference evidence="2" key="2">
    <citation type="submission" date="2025-08" db="UniProtKB">
        <authorList>
            <consortium name="Ensembl"/>
        </authorList>
    </citation>
    <scope>IDENTIFICATION</scope>
</reference>
<name>A0A7N9IEI4_MACFA</name>
<feature type="region of interest" description="Disordered" evidence="1">
    <location>
        <begin position="155"/>
        <end position="239"/>
    </location>
</feature>
<evidence type="ECO:0000313" key="2">
    <source>
        <dbReference type="Ensembl" id="ENSMFAP00000057642.1"/>
    </source>
</evidence>
<reference evidence="2 3" key="1">
    <citation type="submission" date="2013-03" db="EMBL/GenBank/DDBJ databases">
        <authorList>
            <person name="Warren W."/>
            <person name="Wilson R.K."/>
        </authorList>
    </citation>
    <scope>NUCLEOTIDE SEQUENCE</scope>
</reference>
<dbReference type="Proteomes" id="UP000233100">
    <property type="component" value="Chromosome X"/>
</dbReference>
<dbReference type="AlphaFoldDB" id="A0A7N9IEI4"/>
<protein>
    <submittedName>
        <fullName evidence="2">Uncharacterized protein</fullName>
    </submittedName>
</protein>
<accession>A0A7N9IEI4</accession>
<organism evidence="2 3">
    <name type="scientific">Macaca fascicularis</name>
    <name type="common">Crab-eating macaque</name>
    <name type="synonym">Cynomolgus monkey</name>
    <dbReference type="NCBI Taxonomy" id="9541"/>
    <lineage>
        <taxon>Eukaryota</taxon>
        <taxon>Metazoa</taxon>
        <taxon>Chordata</taxon>
        <taxon>Craniata</taxon>
        <taxon>Vertebrata</taxon>
        <taxon>Euteleostomi</taxon>
        <taxon>Mammalia</taxon>
        <taxon>Eutheria</taxon>
        <taxon>Euarchontoglires</taxon>
        <taxon>Primates</taxon>
        <taxon>Haplorrhini</taxon>
        <taxon>Catarrhini</taxon>
        <taxon>Cercopithecidae</taxon>
        <taxon>Cercopithecinae</taxon>
        <taxon>Macaca</taxon>
    </lineage>
</organism>
<reference evidence="2" key="3">
    <citation type="submission" date="2025-09" db="UniProtKB">
        <authorList>
            <consortium name="Ensembl"/>
        </authorList>
    </citation>
    <scope>IDENTIFICATION</scope>
</reference>
<feature type="compositionally biased region" description="Low complexity" evidence="1">
    <location>
        <begin position="155"/>
        <end position="211"/>
    </location>
</feature>
<evidence type="ECO:0000256" key="1">
    <source>
        <dbReference type="SAM" id="MobiDB-lite"/>
    </source>
</evidence>
<dbReference type="Ensembl" id="ENSMFAT00000077907.1">
    <property type="protein sequence ID" value="ENSMFAP00000057642.1"/>
    <property type="gene ID" value="ENSMFAG00000054759.1"/>
</dbReference>
<keyword evidence="3" id="KW-1185">Reference proteome</keyword>
<dbReference type="GeneTree" id="ENSGT00910000147593"/>
<proteinExistence type="predicted"/>
<sequence>THVPKLPVTSPVFLDFSRALSIVLPPASGTVPLGLWFIVETHIRETEPLDGAFVVAADHLSLEALAGVDGEVCGGRLPLHLGHGALLLLGGLSFLLLGRAPGDVVVVAVAGRVLAVLVVALPPRTLCCWAFPPARPPRPWACPGGPCRCRPPRHPATAAPGTAPRGCPPAACGSPPAPPSGSRSGSSGRPAPSCGSGSAGRRMAPAASARSSCRRGPSRSTRPGPSGSPPAKSPRLEPR</sequence>
<evidence type="ECO:0000313" key="3">
    <source>
        <dbReference type="Proteomes" id="UP000233100"/>
    </source>
</evidence>